<keyword evidence="9 11" id="KW-0630">Potassium</keyword>
<sequence length="448" mass="47702">MSETIAAIATATGRGGVGIIRVSGPQAAAVAQARLGTLPKARYAHYGNFLDQDGTVLDQGIALYFPGPNSFTGEDVLELQGHGGPVILDMLLKAVLSVPGLRLARPGEFSERAFLNDKLDLAQAEAIADLIEASSEQAARSAVHSLQGDFSRRIQGLVESLIHLRIYVEAAIDFPEEEIDFLSDGKVAGDLAGIRAELAAVKASARQGSLLRDGMRVVIAGRPNAGKSSLLNALAGQELAIVTDIAGTTRDVLREHIHIDGMPLHIIDTAGLRDTGDAVEKIGIERAWAEIDKADRVLFMVDALDTDATDPHAIWPDFVDRLPNSLGITVVRNKVELTGETPGFEDGIVRLSAKTGAGVEALRDHLKALMGFEGATEGSFLARRRHLEALDSAEGHLDTGEEQLHGFAAGEILAEELRLAQLALSEITGEFSSDDLLGRIFSSFCIGK</sequence>
<evidence type="ECO:0000313" key="15">
    <source>
        <dbReference type="Proteomes" id="UP000006755"/>
    </source>
</evidence>
<feature type="binding site" evidence="11">
    <location>
        <position position="21"/>
    </location>
    <ligand>
        <name>(6S)-5-formyl-5,6,7,8-tetrahydrofolate</name>
        <dbReference type="ChEBI" id="CHEBI:57457"/>
    </ligand>
</feature>
<feature type="domain" description="TrmE-type G" evidence="13">
    <location>
        <begin position="214"/>
        <end position="371"/>
    </location>
</feature>
<comment type="caution">
    <text evidence="11">Lacks conserved residue(s) required for the propagation of feature annotation.</text>
</comment>
<evidence type="ECO:0000256" key="12">
    <source>
        <dbReference type="RuleBase" id="RU003313"/>
    </source>
</evidence>
<dbReference type="Gene3D" id="1.20.120.430">
    <property type="entry name" value="tRNA modification GTPase MnmE domain 2"/>
    <property type="match status" value="1"/>
</dbReference>
<feature type="binding site" evidence="11">
    <location>
        <position position="448"/>
    </location>
    <ligand>
        <name>(6S)-5-formyl-5,6,7,8-tetrahydrofolate</name>
        <dbReference type="ChEBI" id="CHEBI:57457"/>
    </ligand>
</feature>
<keyword evidence="15" id="KW-1185">Reference proteome</keyword>
<keyword evidence="5 11" id="KW-0479">Metal-binding</keyword>
<keyword evidence="10 11" id="KW-0342">GTP-binding</keyword>
<dbReference type="NCBIfam" id="TIGR00231">
    <property type="entry name" value="small_GTP"/>
    <property type="match status" value="1"/>
</dbReference>
<dbReference type="InterPro" id="IPR018948">
    <property type="entry name" value="GTP-bd_TrmE_N"/>
</dbReference>
<dbReference type="OrthoDB" id="9805918at2"/>
<feature type="binding site" evidence="11">
    <location>
        <position position="245"/>
    </location>
    <ligand>
        <name>K(+)</name>
        <dbReference type="ChEBI" id="CHEBI:29103"/>
    </ligand>
</feature>
<evidence type="ECO:0000313" key="14">
    <source>
        <dbReference type="EMBL" id="EKE75984.1"/>
    </source>
</evidence>
<keyword evidence="6 11" id="KW-0547">Nucleotide-binding</keyword>
<dbReference type="PANTHER" id="PTHR42714:SF2">
    <property type="entry name" value="TRNA MODIFICATION GTPASE GTPBP3, MITOCHONDRIAL"/>
    <property type="match status" value="1"/>
</dbReference>
<feature type="binding site" evidence="11">
    <location>
        <position position="249"/>
    </location>
    <ligand>
        <name>Mg(2+)</name>
        <dbReference type="ChEBI" id="CHEBI:18420"/>
    </ligand>
</feature>
<dbReference type="NCBIfam" id="TIGR00450">
    <property type="entry name" value="mnmE_trmE_thdF"/>
    <property type="match status" value="1"/>
</dbReference>
<dbReference type="EMBL" id="AMRI01000006">
    <property type="protein sequence ID" value="EKE75984.1"/>
    <property type="molecule type" value="Genomic_DNA"/>
</dbReference>
<comment type="subcellular location">
    <subcellularLocation>
        <location evidence="1 11">Cytoplasm</location>
    </subcellularLocation>
</comment>
<dbReference type="InterPro" id="IPR006073">
    <property type="entry name" value="GTP-bd"/>
</dbReference>
<comment type="similarity">
    <text evidence="2 11 12">Belongs to the TRAFAC class TrmE-Era-EngA-EngB-Septin-like GTPase superfamily. TrmE GTPase family.</text>
</comment>
<evidence type="ECO:0000256" key="4">
    <source>
        <dbReference type="ARBA" id="ARBA00022694"/>
    </source>
</evidence>
<comment type="function">
    <text evidence="11">Exhibits a very high intrinsic GTPase hydrolysis rate. Involved in the addition of a carboxymethylaminomethyl (cmnm) group at the wobble position (U34) of certain tRNAs, forming tRNA-cmnm(5)s(2)U34.</text>
</comment>
<dbReference type="InterPro" id="IPR025867">
    <property type="entry name" value="MnmE_helical"/>
</dbReference>
<feature type="binding site" evidence="11">
    <location>
        <position position="248"/>
    </location>
    <ligand>
        <name>K(+)</name>
        <dbReference type="ChEBI" id="CHEBI:29103"/>
    </ligand>
</feature>
<dbReference type="Pfam" id="PF12631">
    <property type="entry name" value="MnmE_helical"/>
    <property type="match status" value="1"/>
</dbReference>
<proteinExistence type="inferred from homology"/>
<dbReference type="GO" id="GO:0003924">
    <property type="term" value="F:GTPase activity"/>
    <property type="evidence" value="ECO:0007669"/>
    <property type="project" value="UniProtKB-UniRule"/>
</dbReference>
<dbReference type="InterPro" id="IPR005225">
    <property type="entry name" value="Small_GTP-bd"/>
</dbReference>
<dbReference type="AlphaFoldDB" id="K2JZZ3"/>
<dbReference type="CDD" id="cd04164">
    <property type="entry name" value="trmE"/>
    <property type="match status" value="1"/>
</dbReference>
<accession>K2JZZ3</accession>
<dbReference type="GO" id="GO:0005525">
    <property type="term" value="F:GTP binding"/>
    <property type="evidence" value="ECO:0007669"/>
    <property type="project" value="UniProtKB-UniRule"/>
</dbReference>
<dbReference type="eggNOG" id="COG0486">
    <property type="taxonomic scope" value="Bacteria"/>
</dbReference>
<comment type="subunit">
    <text evidence="11">Homodimer. Heterotetramer of two MnmE and two MnmG subunits.</text>
</comment>
<dbReference type="CDD" id="cd14858">
    <property type="entry name" value="TrmE_N"/>
    <property type="match status" value="1"/>
</dbReference>
<dbReference type="InterPro" id="IPR027266">
    <property type="entry name" value="TrmE/GcvT-like"/>
</dbReference>
<dbReference type="FunFam" id="3.30.1360.120:FF:000001">
    <property type="entry name" value="tRNA modification GTPase MnmE"/>
    <property type="match status" value="1"/>
</dbReference>
<dbReference type="EC" id="3.6.-.-" evidence="11"/>
<evidence type="ECO:0000256" key="9">
    <source>
        <dbReference type="ARBA" id="ARBA00022958"/>
    </source>
</evidence>
<dbReference type="SUPFAM" id="SSF116878">
    <property type="entry name" value="TrmE connector domain"/>
    <property type="match status" value="1"/>
</dbReference>
<dbReference type="SUPFAM" id="SSF52540">
    <property type="entry name" value="P-loop containing nucleoside triphosphate hydrolases"/>
    <property type="match status" value="1"/>
</dbReference>
<organism evidence="14 15">
    <name type="scientific">Gallaecimonas xiamenensis 3-C-1</name>
    <dbReference type="NCBI Taxonomy" id="745411"/>
    <lineage>
        <taxon>Bacteria</taxon>
        <taxon>Pseudomonadati</taxon>
        <taxon>Pseudomonadota</taxon>
        <taxon>Gammaproteobacteria</taxon>
        <taxon>Enterobacterales</taxon>
        <taxon>Gallaecimonadaceae</taxon>
        <taxon>Gallaecimonas</taxon>
    </lineage>
</organism>
<dbReference type="HAMAP" id="MF_00379">
    <property type="entry name" value="GTPase_MnmE"/>
    <property type="match status" value="1"/>
</dbReference>
<dbReference type="PATRIC" id="fig|745411.4.peg.1190"/>
<dbReference type="InterPro" id="IPR027368">
    <property type="entry name" value="MnmE_dom2"/>
</dbReference>
<dbReference type="STRING" id="745411.B3C1_05977"/>
<dbReference type="InterPro" id="IPR031168">
    <property type="entry name" value="G_TrmE"/>
</dbReference>
<dbReference type="Gene3D" id="3.40.50.300">
    <property type="entry name" value="P-loop containing nucleotide triphosphate hydrolases"/>
    <property type="match status" value="1"/>
</dbReference>
<protein>
    <recommendedName>
        <fullName evidence="11">tRNA modification GTPase MnmE</fullName>
        <ecNumber evidence="11">3.6.-.-</ecNumber>
    </recommendedName>
</protein>
<evidence type="ECO:0000256" key="10">
    <source>
        <dbReference type="ARBA" id="ARBA00023134"/>
    </source>
</evidence>
<dbReference type="InterPro" id="IPR004520">
    <property type="entry name" value="GTPase_MnmE"/>
</dbReference>
<name>K2JZZ3_9GAMM</name>
<evidence type="ECO:0000256" key="11">
    <source>
        <dbReference type="HAMAP-Rule" id="MF_00379"/>
    </source>
</evidence>
<keyword evidence="4 11" id="KW-0819">tRNA processing</keyword>
<keyword evidence="8 11" id="KW-0460">Magnesium</keyword>
<feature type="binding site" evidence="11">
    <location>
        <position position="78"/>
    </location>
    <ligand>
        <name>(6S)-5-formyl-5,6,7,8-tetrahydrofolate</name>
        <dbReference type="ChEBI" id="CHEBI:57457"/>
    </ligand>
</feature>
<dbReference type="FunFam" id="3.40.50.300:FF:000249">
    <property type="entry name" value="tRNA modification GTPase MnmE"/>
    <property type="match status" value="1"/>
</dbReference>
<feature type="binding site" evidence="11">
    <location>
        <position position="228"/>
    </location>
    <ligand>
        <name>Mg(2+)</name>
        <dbReference type="ChEBI" id="CHEBI:18420"/>
    </ligand>
</feature>
<evidence type="ECO:0000259" key="13">
    <source>
        <dbReference type="PROSITE" id="PS51709"/>
    </source>
</evidence>
<comment type="caution">
    <text evidence="14">The sequence shown here is derived from an EMBL/GenBank/DDBJ whole genome shotgun (WGS) entry which is preliminary data.</text>
</comment>
<dbReference type="PANTHER" id="PTHR42714">
    <property type="entry name" value="TRNA MODIFICATION GTPASE GTPBP3"/>
    <property type="match status" value="1"/>
</dbReference>
<evidence type="ECO:0000256" key="3">
    <source>
        <dbReference type="ARBA" id="ARBA00022490"/>
    </source>
</evidence>
<keyword evidence="7 11" id="KW-0378">Hydrolase</keyword>
<dbReference type="Gene3D" id="3.30.1360.120">
    <property type="entry name" value="Probable tRNA modification gtpase trme, domain 1"/>
    <property type="match status" value="1"/>
</dbReference>
<keyword evidence="3 11" id="KW-0963">Cytoplasm</keyword>
<dbReference type="GO" id="GO:0046872">
    <property type="term" value="F:metal ion binding"/>
    <property type="evidence" value="ECO:0007669"/>
    <property type="project" value="UniProtKB-KW"/>
</dbReference>
<feature type="binding site" evidence="11">
    <location>
        <begin position="224"/>
        <end position="229"/>
    </location>
    <ligand>
        <name>GTP</name>
        <dbReference type="ChEBI" id="CHEBI:37565"/>
    </ligand>
</feature>
<feature type="binding site" evidence="11">
    <location>
        <position position="118"/>
    </location>
    <ligand>
        <name>(6S)-5-formyl-5,6,7,8-tetrahydrofolate</name>
        <dbReference type="ChEBI" id="CHEBI:57457"/>
    </ligand>
</feature>
<dbReference type="Pfam" id="PF01926">
    <property type="entry name" value="MMR_HSR1"/>
    <property type="match status" value="1"/>
</dbReference>
<evidence type="ECO:0000256" key="8">
    <source>
        <dbReference type="ARBA" id="ARBA00022842"/>
    </source>
</evidence>
<feature type="binding site" evidence="11">
    <location>
        <position position="224"/>
    </location>
    <ligand>
        <name>K(+)</name>
        <dbReference type="ChEBI" id="CHEBI:29103"/>
    </ligand>
</feature>
<gene>
    <name evidence="11" type="primary">mnmE</name>
    <name evidence="11 14" type="synonym">trmE</name>
    <name evidence="14" type="ORF">B3C1_05977</name>
</gene>
<evidence type="ECO:0000256" key="7">
    <source>
        <dbReference type="ARBA" id="ARBA00022801"/>
    </source>
</evidence>
<feature type="binding site" evidence="11">
    <location>
        <begin position="268"/>
        <end position="271"/>
    </location>
    <ligand>
        <name>GTP</name>
        <dbReference type="ChEBI" id="CHEBI:37565"/>
    </ligand>
</feature>
<feature type="binding site" evidence="11">
    <location>
        <begin position="243"/>
        <end position="249"/>
    </location>
    <ligand>
        <name>GTP</name>
        <dbReference type="ChEBI" id="CHEBI:37565"/>
    </ligand>
</feature>
<feature type="binding site" evidence="11">
    <location>
        <position position="243"/>
    </location>
    <ligand>
        <name>K(+)</name>
        <dbReference type="ChEBI" id="CHEBI:29103"/>
    </ligand>
</feature>
<dbReference type="NCBIfam" id="NF003661">
    <property type="entry name" value="PRK05291.1-3"/>
    <property type="match status" value="1"/>
</dbReference>
<evidence type="ECO:0000256" key="5">
    <source>
        <dbReference type="ARBA" id="ARBA00022723"/>
    </source>
</evidence>
<dbReference type="InterPro" id="IPR027417">
    <property type="entry name" value="P-loop_NTPase"/>
</dbReference>
<dbReference type="PROSITE" id="PS51709">
    <property type="entry name" value="G_TRME"/>
    <property type="match status" value="1"/>
</dbReference>
<dbReference type="GO" id="GO:0002098">
    <property type="term" value="P:tRNA wobble uridine modification"/>
    <property type="evidence" value="ECO:0007669"/>
    <property type="project" value="TreeGrafter"/>
</dbReference>
<dbReference type="GO" id="GO:0030488">
    <property type="term" value="P:tRNA methylation"/>
    <property type="evidence" value="ECO:0007669"/>
    <property type="project" value="TreeGrafter"/>
</dbReference>
<evidence type="ECO:0000256" key="1">
    <source>
        <dbReference type="ARBA" id="ARBA00004496"/>
    </source>
</evidence>
<evidence type="ECO:0000256" key="2">
    <source>
        <dbReference type="ARBA" id="ARBA00011043"/>
    </source>
</evidence>
<reference evidence="14 15" key="1">
    <citation type="journal article" date="2012" name="J. Bacteriol.">
        <title>Genome Sequence of Gallaecimonas xiamenensis Type Strain 3-C-1.</title>
        <authorList>
            <person name="Lai Q."/>
            <person name="Wang L."/>
            <person name="Wang W."/>
            <person name="Shao Z."/>
        </authorList>
    </citation>
    <scope>NUCLEOTIDE SEQUENCE [LARGE SCALE GENOMIC DNA]</scope>
    <source>
        <strain evidence="14 15">3-C-1</strain>
    </source>
</reference>
<dbReference type="RefSeq" id="WP_008483576.1">
    <property type="nucleotide sequence ID" value="NZ_AMRI01000006.1"/>
</dbReference>
<evidence type="ECO:0000256" key="6">
    <source>
        <dbReference type="ARBA" id="ARBA00022741"/>
    </source>
</evidence>
<dbReference type="GO" id="GO:0005829">
    <property type="term" value="C:cytosol"/>
    <property type="evidence" value="ECO:0007669"/>
    <property type="project" value="TreeGrafter"/>
</dbReference>
<comment type="cofactor">
    <cofactor evidence="11">
        <name>K(+)</name>
        <dbReference type="ChEBI" id="CHEBI:29103"/>
    </cofactor>
    <text evidence="11">Binds 1 potassium ion per subunit.</text>
</comment>
<dbReference type="Proteomes" id="UP000006755">
    <property type="component" value="Unassembled WGS sequence"/>
</dbReference>
<dbReference type="Pfam" id="PF10396">
    <property type="entry name" value="TrmE_N"/>
    <property type="match status" value="1"/>
</dbReference>